<comment type="caution">
    <text evidence="2">The sequence shown here is derived from an EMBL/GenBank/DDBJ whole genome shotgun (WGS) entry which is preliminary data.</text>
</comment>
<dbReference type="OrthoDB" id="541276at2759"/>
<evidence type="ECO:0000313" key="3">
    <source>
        <dbReference type="Proteomes" id="UP001151582"/>
    </source>
</evidence>
<evidence type="ECO:0000313" key="2">
    <source>
        <dbReference type="EMBL" id="KAJ1979412.1"/>
    </source>
</evidence>
<keyword evidence="2" id="KW-0808">Transferase</keyword>
<sequence length="487" mass="53537">MAAPRHTFTGPDERFGMVLYDKDRQFKITGTIGQGTYGPIYLAQLQAAPFTQVAVKCLNKAPNSGRGQHRNSDFHRLEIAIHMLLNGNENIVSLEFVIDTADCLYVGMEYCSHGDLYEAITTDTAITHPWHGLTKNHKAIKTAFMEILGAVAYSHERGIFHRDLKPENILIGADGHLKLADFGLATTDFWSTEFGCGSSFYMSPETHDKYFGAGRKCFTYYNEKSQPVYCTAACDIWALGVILLNLCFGRNPWKNASLHDATFSAFMRNPRVLMDMFPLTDEAFRLLMRMFSLDPAERYTIHELMRDAEKVEAFIKIKARSDSATTIVADVPAAKAPKADSLAGSTDSSLTAAPAKLADSTTTPLVSRVNTLTLDSVDEMDVDTPNDKLGQEKTVASVPAPAVPGIAAISPIAHRNNALINKSNFQRSSMPGADFHHTVNEFVLSPFQTLGSGKFKPTTNASQLQVTKPASRDDRTLGSMIATCFRG</sequence>
<keyword evidence="2" id="KW-0418">Kinase</keyword>
<dbReference type="Proteomes" id="UP001151582">
    <property type="component" value="Unassembled WGS sequence"/>
</dbReference>
<dbReference type="PANTHER" id="PTHR24348:SF68">
    <property type="entry name" value="SERINE_THREONINE-PROTEIN KINASE ATG1C"/>
    <property type="match status" value="1"/>
</dbReference>
<evidence type="ECO:0000259" key="1">
    <source>
        <dbReference type="PROSITE" id="PS50011"/>
    </source>
</evidence>
<dbReference type="EMBL" id="JANBQB010000220">
    <property type="protein sequence ID" value="KAJ1979412.1"/>
    <property type="molecule type" value="Genomic_DNA"/>
</dbReference>
<gene>
    <name evidence="2" type="primary">SKS1_2</name>
    <name evidence="2" type="ORF">H4R34_002836</name>
</gene>
<dbReference type="PANTHER" id="PTHR24348">
    <property type="entry name" value="SERINE/THREONINE-PROTEIN KINASE UNC-51-RELATED"/>
    <property type="match status" value="1"/>
</dbReference>
<dbReference type="AlphaFoldDB" id="A0A9W8B214"/>
<dbReference type="PROSITE" id="PS50011">
    <property type="entry name" value="PROTEIN_KINASE_DOM"/>
    <property type="match status" value="1"/>
</dbReference>
<proteinExistence type="predicted"/>
<dbReference type="GO" id="GO:0010506">
    <property type="term" value="P:regulation of autophagy"/>
    <property type="evidence" value="ECO:0007669"/>
    <property type="project" value="InterPro"/>
</dbReference>
<dbReference type="InterPro" id="IPR011009">
    <property type="entry name" value="Kinase-like_dom_sf"/>
</dbReference>
<keyword evidence="3" id="KW-1185">Reference proteome</keyword>
<dbReference type="GO" id="GO:0005737">
    <property type="term" value="C:cytoplasm"/>
    <property type="evidence" value="ECO:0007669"/>
    <property type="project" value="TreeGrafter"/>
</dbReference>
<accession>A0A9W8B214</accession>
<name>A0A9W8B214_9FUNG</name>
<dbReference type="Pfam" id="PF00069">
    <property type="entry name" value="Pkinase"/>
    <property type="match status" value="1"/>
</dbReference>
<reference evidence="2" key="1">
    <citation type="submission" date="2022-07" db="EMBL/GenBank/DDBJ databases">
        <title>Phylogenomic reconstructions and comparative analyses of Kickxellomycotina fungi.</title>
        <authorList>
            <person name="Reynolds N.K."/>
            <person name="Stajich J.E."/>
            <person name="Barry K."/>
            <person name="Grigoriev I.V."/>
            <person name="Crous P."/>
            <person name="Smith M.E."/>
        </authorList>
    </citation>
    <scope>NUCLEOTIDE SEQUENCE</scope>
    <source>
        <strain evidence="2">RSA 567</strain>
    </source>
</reference>
<dbReference type="SMART" id="SM00220">
    <property type="entry name" value="S_TKc"/>
    <property type="match status" value="1"/>
</dbReference>
<feature type="domain" description="Protein kinase" evidence="1">
    <location>
        <begin position="26"/>
        <end position="315"/>
    </location>
</feature>
<dbReference type="GO" id="GO:0005524">
    <property type="term" value="F:ATP binding"/>
    <property type="evidence" value="ECO:0007669"/>
    <property type="project" value="InterPro"/>
</dbReference>
<organism evidence="2 3">
    <name type="scientific">Dimargaris verticillata</name>
    <dbReference type="NCBI Taxonomy" id="2761393"/>
    <lineage>
        <taxon>Eukaryota</taxon>
        <taxon>Fungi</taxon>
        <taxon>Fungi incertae sedis</taxon>
        <taxon>Zoopagomycota</taxon>
        <taxon>Kickxellomycotina</taxon>
        <taxon>Dimargaritomycetes</taxon>
        <taxon>Dimargaritales</taxon>
        <taxon>Dimargaritaceae</taxon>
        <taxon>Dimargaris</taxon>
    </lineage>
</organism>
<dbReference type="InterPro" id="IPR000719">
    <property type="entry name" value="Prot_kinase_dom"/>
</dbReference>
<dbReference type="PROSITE" id="PS00108">
    <property type="entry name" value="PROTEIN_KINASE_ST"/>
    <property type="match status" value="1"/>
</dbReference>
<keyword evidence="2" id="KW-0723">Serine/threonine-protein kinase</keyword>
<dbReference type="Gene3D" id="1.10.510.10">
    <property type="entry name" value="Transferase(Phosphotransferase) domain 1"/>
    <property type="match status" value="1"/>
</dbReference>
<protein>
    <submittedName>
        <fullName evidence="2">Serine/threonine protein kinase</fullName>
    </submittedName>
</protein>
<dbReference type="GO" id="GO:0004674">
    <property type="term" value="F:protein serine/threonine kinase activity"/>
    <property type="evidence" value="ECO:0007669"/>
    <property type="project" value="UniProtKB-KW"/>
</dbReference>
<dbReference type="InterPro" id="IPR045269">
    <property type="entry name" value="Atg1-like"/>
</dbReference>
<dbReference type="SUPFAM" id="SSF56112">
    <property type="entry name" value="Protein kinase-like (PK-like)"/>
    <property type="match status" value="1"/>
</dbReference>
<dbReference type="InterPro" id="IPR008271">
    <property type="entry name" value="Ser/Thr_kinase_AS"/>
</dbReference>